<dbReference type="PANTHER" id="PTHR12305">
    <property type="entry name" value="PHOSPHATASE WITH HOMOLOGY TO TENSIN"/>
    <property type="match status" value="1"/>
</dbReference>
<dbReference type="InterPro" id="IPR057023">
    <property type="entry name" value="PTP-SAK"/>
</dbReference>
<dbReference type="AlphaFoldDB" id="A0A0C2ME05"/>
<dbReference type="SUPFAM" id="SSF49562">
    <property type="entry name" value="C2 domain (Calcium/lipid-binding domain, CaLB)"/>
    <property type="match status" value="1"/>
</dbReference>
<evidence type="ECO:0000256" key="1">
    <source>
        <dbReference type="ARBA" id="ARBA00022801"/>
    </source>
</evidence>
<feature type="region of interest" description="Disordered" evidence="2">
    <location>
        <begin position="386"/>
        <end position="409"/>
    </location>
</feature>
<dbReference type="Pfam" id="PF10409">
    <property type="entry name" value="PTEN_C2"/>
    <property type="match status" value="1"/>
</dbReference>
<dbReference type="Proteomes" id="UP000031668">
    <property type="component" value="Unassembled WGS sequence"/>
</dbReference>
<name>A0A0C2ME05_THEKT</name>
<feature type="domain" description="Tyrosine specific protein phosphatases" evidence="3">
    <location>
        <begin position="100"/>
        <end position="157"/>
    </location>
</feature>
<dbReference type="InterPro" id="IPR029021">
    <property type="entry name" value="Prot-tyrosine_phosphatase-like"/>
</dbReference>
<proteinExistence type="predicted"/>
<dbReference type="InterPro" id="IPR014020">
    <property type="entry name" value="Tensin_C2-dom"/>
</dbReference>
<dbReference type="GO" id="GO:0005829">
    <property type="term" value="C:cytosol"/>
    <property type="evidence" value="ECO:0007669"/>
    <property type="project" value="TreeGrafter"/>
</dbReference>
<reference evidence="5 6" key="1">
    <citation type="journal article" date="2014" name="Genome Biol. Evol.">
        <title>The genome of the myxosporean Thelohanellus kitauei shows adaptations to nutrient acquisition within its fish host.</title>
        <authorList>
            <person name="Yang Y."/>
            <person name="Xiong J."/>
            <person name="Zhou Z."/>
            <person name="Huo F."/>
            <person name="Miao W."/>
            <person name="Ran C."/>
            <person name="Liu Y."/>
            <person name="Zhang J."/>
            <person name="Feng J."/>
            <person name="Wang M."/>
            <person name="Wang M."/>
            <person name="Wang L."/>
            <person name="Yao B."/>
        </authorList>
    </citation>
    <scope>NUCLEOTIDE SEQUENCE [LARGE SCALE GENOMIC DNA]</scope>
    <source>
        <strain evidence="5">Wuqing</strain>
    </source>
</reference>
<comment type="caution">
    <text evidence="5">The sequence shown here is derived from an EMBL/GenBank/DDBJ whole genome shotgun (WGS) entry which is preliminary data.</text>
</comment>
<dbReference type="Pfam" id="PF22784">
    <property type="entry name" value="PTP-SAK"/>
    <property type="match status" value="1"/>
</dbReference>
<dbReference type="PROSITE" id="PS50056">
    <property type="entry name" value="TYR_PHOSPHATASE_2"/>
    <property type="match status" value="1"/>
</dbReference>
<keyword evidence="1" id="KW-0378">Hydrolase</keyword>
<evidence type="ECO:0000256" key="2">
    <source>
        <dbReference type="SAM" id="MobiDB-lite"/>
    </source>
</evidence>
<keyword evidence="6" id="KW-1185">Reference proteome</keyword>
<gene>
    <name evidence="5" type="ORF">RF11_13242</name>
</gene>
<dbReference type="InterPro" id="IPR029023">
    <property type="entry name" value="Tensin_phosphatase"/>
</dbReference>
<feature type="compositionally biased region" description="Low complexity" evidence="2">
    <location>
        <begin position="390"/>
        <end position="409"/>
    </location>
</feature>
<accession>A0A0C2ME05</accession>
<dbReference type="SUPFAM" id="SSF52799">
    <property type="entry name" value="(Phosphotyrosine protein) phosphatases II"/>
    <property type="match status" value="1"/>
</dbReference>
<evidence type="ECO:0000259" key="3">
    <source>
        <dbReference type="PROSITE" id="PS50056"/>
    </source>
</evidence>
<dbReference type="InterPro" id="IPR035892">
    <property type="entry name" value="C2_domain_sf"/>
</dbReference>
<organism evidence="5 6">
    <name type="scientific">Thelohanellus kitauei</name>
    <name type="common">Myxosporean</name>
    <dbReference type="NCBI Taxonomy" id="669202"/>
    <lineage>
        <taxon>Eukaryota</taxon>
        <taxon>Metazoa</taxon>
        <taxon>Cnidaria</taxon>
        <taxon>Myxozoa</taxon>
        <taxon>Myxosporea</taxon>
        <taxon>Bivalvulida</taxon>
        <taxon>Platysporina</taxon>
        <taxon>Myxobolidae</taxon>
        <taxon>Thelohanellus</taxon>
    </lineage>
</organism>
<dbReference type="PROSITE" id="PS51181">
    <property type="entry name" value="PPASE_TENSIN"/>
    <property type="match status" value="1"/>
</dbReference>
<sequence>MNIKTLVSKNKIRYVENGYNLDFAYITTNVAVMGFPSSNYEKVYRNNYDDVYRFLKNFHDNRYRVYNLCTERTYSRDKFDGNFEEFPFTDHRCPPFETTLAFCQSVHNFLSIHPENIAIIHCKAGKGRSGLMACCYLLFSEFKSSACDVIEYYAQKRTRDQQGVTIGSQRRYIHYFDLFLKLGVSRNPEDFSAPCVVLNNLTILHQNKDQHKYEFVANVVHRYHDGGYQYFPSQTSGNMIAFHFEPRALVKGDVTVTLCTKSLTTIKPVFWFTINTYFCDSEKFMQIPRKENCLEYSLCLRSRNIIEYSDLCKDESESYLILNKSMLDNKKSETFRKIFKKQITVILKIGDLPKPMTFDIPSTLSSYKPKETSTTSLQKSLYMQYEDDQSSTASSSESLTLSYESPEDS</sequence>
<dbReference type="InterPro" id="IPR000387">
    <property type="entry name" value="Tyr_Pase_dom"/>
</dbReference>
<dbReference type="EMBL" id="JWZT01003873">
    <property type="protein sequence ID" value="KII65381.1"/>
    <property type="molecule type" value="Genomic_DNA"/>
</dbReference>
<evidence type="ECO:0000313" key="6">
    <source>
        <dbReference type="Proteomes" id="UP000031668"/>
    </source>
</evidence>
<evidence type="ECO:0000313" key="5">
    <source>
        <dbReference type="EMBL" id="KII65381.1"/>
    </source>
</evidence>
<dbReference type="GO" id="GO:0016314">
    <property type="term" value="F:phosphatidylinositol-3,4,5-trisphosphate 3-phosphatase activity"/>
    <property type="evidence" value="ECO:0007669"/>
    <property type="project" value="TreeGrafter"/>
</dbReference>
<evidence type="ECO:0000259" key="4">
    <source>
        <dbReference type="PROSITE" id="PS51181"/>
    </source>
</evidence>
<dbReference type="Gene3D" id="3.90.190.10">
    <property type="entry name" value="Protein tyrosine phosphatase superfamily"/>
    <property type="match status" value="1"/>
</dbReference>
<dbReference type="OrthoDB" id="16692at2759"/>
<dbReference type="InterPro" id="IPR051281">
    <property type="entry name" value="Dual-spec_lipid-protein_phosph"/>
</dbReference>
<dbReference type="PROSITE" id="PS00383">
    <property type="entry name" value="TYR_PHOSPHATASE_1"/>
    <property type="match status" value="1"/>
</dbReference>
<feature type="domain" description="Phosphatase tensin-type" evidence="4">
    <location>
        <begin position="12"/>
        <end position="183"/>
    </location>
</feature>
<dbReference type="Gene3D" id="2.60.40.1110">
    <property type="match status" value="1"/>
</dbReference>
<dbReference type="InterPro" id="IPR016130">
    <property type="entry name" value="Tyr_Pase_AS"/>
</dbReference>
<protein>
    <submittedName>
        <fullName evidence="5">Phosphatidylinositol 3,4,5-trisphosphate 3-phosphatase and dual-specificity protein phosphatase PTEN</fullName>
    </submittedName>
</protein>